<dbReference type="Gene3D" id="3.60.21.10">
    <property type="match status" value="1"/>
</dbReference>
<accession>A0ABP0ZUR2</accession>
<organism evidence="3 4">
    <name type="scientific">Lodderomyces beijingensis</name>
    <dbReference type="NCBI Taxonomy" id="1775926"/>
    <lineage>
        <taxon>Eukaryota</taxon>
        <taxon>Fungi</taxon>
        <taxon>Dikarya</taxon>
        <taxon>Ascomycota</taxon>
        <taxon>Saccharomycotina</taxon>
        <taxon>Pichiomycetes</taxon>
        <taxon>Debaryomycetaceae</taxon>
        <taxon>Candida/Lodderomyces clade</taxon>
        <taxon>Lodderomyces</taxon>
    </lineage>
</organism>
<evidence type="ECO:0000259" key="2">
    <source>
        <dbReference type="Pfam" id="PF00149"/>
    </source>
</evidence>
<dbReference type="InterPro" id="IPR050126">
    <property type="entry name" value="Ap4A_hydrolase"/>
</dbReference>
<sequence length="333" mass="36749">MSETVPLLGYGEKSTSLSRSAKIVLGAVGGVFAAAVLYVLVVLLPDYYIPQPVALNAIEHIGQFDCKSYSRYILIGDVHGHFREFKKLLKKAEYNPKKDYVLLLGDFITKGPDSLPLLDYLAKSDVDCIIGNHEFNVLQYYATFHNLEQPVFNFSASDASLQPPCNSKGGFNQDPEYLLAKKLQPQHVKYINKCSVLKLLGDVPFKRAGTTAPGVGVHAGLVWDVPLSAQDPLDNIEMRALLPPFYNETTSDPSTPGSKRWYKVYNEQNGKPPAEYVVYYGHDASKGLNLRTFTKGLDSGCDKGGQLSAMVITKNKKKGNGVEFTEEIVDVEC</sequence>
<dbReference type="RefSeq" id="XP_066833024.1">
    <property type="nucleotide sequence ID" value="XM_066976490.1"/>
</dbReference>
<evidence type="ECO:0000313" key="3">
    <source>
        <dbReference type="EMBL" id="CAK9442343.1"/>
    </source>
</evidence>
<proteinExistence type="predicted"/>
<keyword evidence="4" id="KW-1185">Reference proteome</keyword>
<dbReference type="PANTHER" id="PTHR42850:SF4">
    <property type="entry name" value="ZINC-DEPENDENT ENDOPOLYPHOSPHATASE"/>
    <property type="match status" value="1"/>
</dbReference>
<evidence type="ECO:0000313" key="4">
    <source>
        <dbReference type="Proteomes" id="UP001497383"/>
    </source>
</evidence>
<keyword evidence="1" id="KW-0812">Transmembrane</keyword>
<keyword evidence="1" id="KW-0472">Membrane</keyword>
<evidence type="ECO:0000256" key="1">
    <source>
        <dbReference type="SAM" id="Phobius"/>
    </source>
</evidence>
<keyword evidence="1" id="KW-1133">Transmembrane helix</keyword>
<dbReference type="PANTHER" id="PTHR42850">
    <property type="entry name" value="METALLOPHOSPHOESTERASE"/>
    <property type="match status" value="1"/>
</dbReference>
<dbReference type="Proteomes" id="UP001497383">
    <property type="component" value="Chromosome 8"/>
</dbReference>
<dbReference type="EMBL" id="OZ022412">
    <property type="protein sequence ID" value="CAK9442343.1"/>
    <property type="molecule type" value="Genomic_DNA"/>
</dbReference>
<gene>
    <name evidence="3" type="ORF">LODBEIA_P60860</name>
</gene>
<dbReference type="InterPro" id="IPR029052">
    <property type="entry name" value="Metallo-depent_PP-like"/>
</dbReference>
<feature type="transmembrane region" description="Helical" evidence="1">
    <location>
        <begin position="23"/>
        <end position="44"/>
    </location>
</feature>
<protein>
    <recommendedName>
        <fullName evidence="2">Calcineurin-like phosphoesterase domain-containing protein</fullName>
    </recommendedName>
</protein>
<reference evidence="3 4" key="1">
    <citation type="submission" date="2024-03" db="EMBL/GenBank/DDBJ databases">
        <authorList>
            <person name="Brejova B."/>
        </authorList>
    </citation>
    <scope>NUCLEOTIDE SEQUENCE [LARGE SCALE GENOMIC DNA]</scope>
    <source>
        <strain evidence="3 4">CBS 14171</strain>
    </source>
</reference>
<dbReference type="GeneID" id="92211282"/>
<dbReference type="InterPro" id="IPR004843">
    <property type="entry name" value="Calcineurin-like_PHP"/>
</dbReference>
<feature type="domain" description="Calcineurin-like phosphoesterase" evidence="2">
    <location>
        <begin position="71"/>
        <end position="159"/>
    </location>
</feature>
<dbReference type="SUPFAM" id="SSF56300">
    <property type="entry name" value="Metallo-dependent phosphatases"/>
    <property type="match status" value="1"/>
</dbReference>
<name>A0ABP0ZUR2_9ASCO</name>
<dbReference type="Pfam" id="PF00149">
    <property type="entry name" value="Metallophos"/>
    <property type="match status" value="1"/>
</dbReference>